<dbReference type="InterPro" id="IPR013317">
    <property type="entry name" value="DnaA_dom"/>
</dbReference>
<reference evidence="9" key="1">
    <citation type="submission" date="2018-05" db="EMBL/GenBank/DDBJ databases">
        <authorList>
            <person name="Lanie J.A."/>
            <person name="Ng W.-L."/>
            <person name="Kazmierczak K.M."/>
            <person name="Andrzejewski T.M."/>
            <person name="Davidsen T.M."/>
            <person name="Wayne K.J."/>
            <person name="Tettelin H."/>
            <person name="Glass J.I."/>
            <person name="Rusch D."/>
            <person name="Podicherti R."/>
            <person name="Tsui H.-C.T."/>
            <person name="Winkler M.E."/>
        </authorList>
    </citation>
    <scope>NUCLEOTIDE SEQUENCE</scope>
</reference>
<dbReference type="PANTHER" id="PTHR30050:SF2">
    <property type="entry name" value="CHROMOSOMAL REPLICATION INITIATOR PROTEIN DNAA"/>
    <property type="match status" value="1"/>
</dbReference>
<dbReference type="InterPro" id="IPR003593">
    <property type="entry name" value="AAA+_ATPase"/>
</dbReference>
<evidence type="ECO:0000259" key="8">
    <source>
        <dbReference type="SMART" id="SM00382"/>
    </source>
</evidence>
<dbReference type="GO" id="GO:0003688">
    <property type="term" value="F:DNA replication origin binding"/>
    <property type="evidence" value="ECO:0007669"/>
    <property type="project" value="InterPro"/>
</dbReference>
<keyword evidence="2" id="KW-0963">Cytoplasm</keyword>
<evidence type="ECO:0000256" key="1">
    <source>
        <dbReference type="ARBA" id="ARBA00006583"/>
    </source>
</evidence>
<dbReference type="Pfam" id="PF00308">
    <property type="entry name" value="Bac_DnaA"/>
    <property type="match status" value="1"/>
</dbReference>
<dbReference type="EMBL" id="UINC01176035">
    <property type="protein sequence ID" value="SVD82973.1"/>
    <property type="molecule type" value="Genomic_DNA"/>
</dbReference>
<comment type="similarity">
    <text evidence="1">Belongs to the DnaA family.</text>
</comment>
<keyword evidence="7" id="KW-0238">DNA-binding</keyword>
<evidence type="ECO:0000256" key="3">
    <source>
        <dbReference type="ARBA" id="ARBA00022705"/>
    </source>
</evidence>
<dbReference type="InterPro" id="IPR020591">
    <property type="entry name" value="Chromosome_initiator_DnaA-like"/>
</dbReference>
<feature type="non-terminal residue" evidence="9">
    <location>
        <position position="263"/>
    </location>
</feature>
<dbReference type="AlphaFoldDB" id="A0A382YI83"/>
<dbReference type="PRINTS" id="PR00051">
    <property type="entry name" value="DNAA"/>
</dbReference>
<keyword evidence="4" id="KW-0547">Nucleotide-binding</keyword>
<evidence type="ECO:0000256" key="4">
    <source>
        <dbReference type="ARBA" id="ARBA00022741"/>
    </source>
</evidence>
<evidence type="ECO:0000256" key="5">
    <source>
        <dbReference type="ARBA" id="ARBA00022840"/>
    </source>
</evidence>
<organism evidence="9">
    <name type="scientific">marine metagenome</name>
    <dbReference type="NCBI Taxonomy" id="408172"/>
    <lineage>
        <taxon>unclassified sequences</taxon>
        <taxon>metagenomes</taxon>
        <taxon>ecological metagenomes</taxon>
    </lineage>
</organism>
<dbReference type="InterPro" id="IPR027417">
    <property type="entry name" value="P-loop_NTPase"/>
</dbReference>
<proteinExistence type="inferred from homology"/>
<dbReference type="GO" id="GO:0008289">
    <property type="term" value="F:lipid binding"/>
    <property type="evidence" value="ECO:0007669"/>
    <property type="project" value="UniProtKB-KW"/>
</dbReference>
<dbReference type="FunFam" id="1.10.8.60:FF:000003">
    <property type="entry name" value="Chromosomal replication initiator protein DnaA"/>
    <property type="match status" value="1"/>
</dbReference>
<keyword evidence="6" id="KW-0446">Lipid-binding</keyword>
<dbReference type="InterPro" id="IPR010921">
    <property type="entry name" value="Trp_repressor/repl_initiator"/>
</dbReference>
<dbReference type="GO" id="GO:0005886">
    <property type="term" value="C:plasma membrane"/>
    <property type="evidence" value="ECO:0007669"/>
    <property type="project" value="TreeGrafter"/>
</dbReference>
<dbReference type="Gene3D" id="1.10.8.60">
    <property type="match status" value="1"/>
</dbReference>
<dbReference type="SUPFAM" id="SSF52540">
    <property type="entry name" value="P-loop containing nucleoside triphosphate hydrolases"/>
    <property type="match status" value="1"/>
</dbReference>
<dbReference type="GO" id="GO:0006275">
    <property type="term" value="P:regulation of DNA replication"/>
    <property type="evidence" value="ECO:0007669"/>
    <property type="project" value="InterPro"/>
</dbReference>
<dbReference type="PANTHER" id="PTHR30050">
    <property type="entry name" value="CHROMOSOMAL REPLICATION INITIATOR PROTEIN DNAA"/>
    <property type="match status" value="1"/>
</dbReference>
<keyword evidence="5" id="KW-0067">ATP-binding</keyword>
<evidence type="ECO:0000313" key="9">
    <source>
        <dbReference type="EMBL" id="SVD82973.1"/>
    </source>
</evidence>
<feature type="domain" description="AAA+ ATPase" evidence="8">
    <location>
        <begin position="20"/>
        <end position="148"/>
    </location>
</feature>
<dbReference type="GO" id="GO:0005524">
    <property type="term" value="F:ATP binding"/>
    <property type="evidence" value="ECO:0007669"/>
    <property type="project" value="UniProtKB-KW"/>
</dbReference>
<evidence type="ECO:0000256" key="6">
    <source>
        <dbReference type="ARBA" id="ARBA00023121"/>
    </source>
</evidence>
<dbReference type="CDD" id="cd00009">
    <property type="entry name" value="AAA"/>
    <property type="match status" value="1"/>
</dbReference>
<evidence type="ECO:0000256" key="2">
    <source>
        <dbReference type="ARBA" id="ARBA00022490"/>
    </source>
</evidence>
<name>A0A382YI83_9ZZZZ</name>
<dbReference type="InterPro" id="IPR001957">
    <property type="entry name" value="Chromosome_initiator_DnaA"/>
</dbReference>
<protein>
    <recommendedName>
        <fullName evidence="8">AAA+ ATPase domain-containing protein</fullName>
    </recommendedName>
</protein>
<dbReference type="SMART" id="SM00382">
    <property type="entry name" value="AAA"/>
    <property type="match status" value="1"/>
</dbReference>
<dbReference type="SUPFAM" id="SSF48295">
    <property type="entry name" value="TrpR-like"/>
    <property type="match status" value="1"/>
</dbReference>
<feature type="non-terminal residue" evidence="9">
    <location>
        <position position="1"/>
    </location>
</feature>
<keyword evidence="3" id="KW-0235">DNA replication</keyword>
<dbReference type="FunFam" id="3.40.50.300:FF:000668">
    <property type="entry name" value="Chromosomal replication initiator protein DnaA"/>
    <property type="match status" value="1"/>
</dbReference>
<dbReference type="GO" id="GO:0006270">
    <property type="term" value="P:DNA replication initiation"/>
    <property type="evidence" value="ECO:0007669"/>
    <property type="project" value="InterPro"/>
</dbReference>
<gene>
    <name evidence="9" type="ORF">METZ01_LOCUS435827</name>
</gene>
<accession>A0A382YI83</accession>
<dbReference type="Gene3D" id="3.40.50.300">
    <property type="entry name" value="P-loop containing nucleotide triphosphate hydrolases"/>
    <property type="match status" value="1"/>
</dbReference>
<evidence type="ECO:0000256" key="7">
    <source>
        <dbReference type="ARBA" id="ARBA00023125"/>
    </source>
</evidence>
<sequence length="263" mass="29539">PSNQFAHAASLAVAEAPSRSYNPLFLYGGVGLGKTHLMHAIGQYLLDQSPNLKLTYISSERFMNEMINAVRYDRILEFRERYRSMDVLLVDDIQFLAGKEGTQTEFFHTFNSLHDAQKQIVISSDCPPHEIPALEERLRSRFEWGLIADIQPPDLETKVAILKKKAGAEGVPLANDVALYIAGGIKSNIRELEGLLIRLIAYASLTGSEISLSLAKEVLKDLLDRDNQTITIEMVQKFVANHYKLKIADLKSRNNSRTVTLPR</sequence>
<dbReference type="NCBIfam" id="TIGR00362">
    <property type="entry name" value="DnaA"/>
    <property type="match status" value="1"/>
</dbReference>